<protein>
    <submittedName>
        <fullName evidence="2">Uncharacterized protein</fullName>
    </submittedName>
</protein>
<reference evidence="2 3" key="1">
    <citation type="submission" date="2020-05" db="EMBL/GenBank/DDBJ databases">
        <authorList>
            <person name="Mo P."/>
        </authorList>
    </citation>
    <scope>NUCLEOTIDE SEQUENCE [LARGE SCALE GENOMIC DNA]</scope>
    <source>
        <strain evidence="2 3">Gen01</strain>
    </source>
</reference>
<accession>A0A6M6JS21</accession>
<name>A0A6M6JS21_9PSEU</name>
<dbReference type="Proteomes" id="UP000505377">
    <property type="component" value="Chromosome"/>
</dbReference>
<evidence type="ECO:0000313" key="2">
    <source>
        <dbReference type="EMBL" id="QJY49817.1"/>
    </source>
</evidence>
<organism evidence="2 3">
    <name type="scientific">Pseudonocardia broussonetiae</name>
    <dbReference type="NCBI Taxonomy" id="2736640"/>
    <lineage>
        <taxon>Bacteria</taxon>
        <taxon>Bacillati</taxon>
        <taxon>Actinomycetota</taxon>
        <taxon>Actinomycetes</taxon>
        <taxon>Pseudonocardiales</taxon>
        <taxon>Pseudonocardiaceae</taxon>
        <taxon>Pseudonocardia</taxon>
    </lineage>
</organism>
<dbReference type="AlphaFoldDB" id="A0A6M6JS21"/>
<evidence type="ECO:0000313" key="3">
    <source>
        <dbReference type="Proteomes" id="UP000505377"/>
    </source>
</evidence>
<gene>
    <name evidence="2" type="ORF">HOP40_31980</name>
</gene>
<feature type="region of interest" description="Disordered" evidence="1">
    <location>
        <begin position="1"/>
        <end position="34"/>
    </location>
</feature>
<evidence type="ECO:0000256" key="1">
    <source>
        <dbReference type="SAM" id="MobiDB-lite"/>
    </source>
</evidence>
<sequence>MHADIPGRTAIPAQRGPRSVPSPRDIPAQRAPLTPVRHTPVPFAIVEPTTAQGIRDAARSEVLHRHARLTKAGRPVFCTPSQAEIAGVVTLRQGRGTDGKVIYSTREDAENAARELEALGARSLRSYLCGRSRSGHFHLATDTSRALTPAEVHARIPRQQGSLSA</sequence>
<dbReference type="RefSeq" id="WP_172166559.1">
    <property type="nucleotide sequence ID" value="NZ_CP053564.1"/>
</dbReference>
<keyword evidence="3" id="KW-1185">Reference proteome</keyword>
<dbReference type="KEGG" id="pbro:HOP40_31980"/>
<dbReference type="EMBL" id="CP053564">
    <property type="protein sequence ID" value="QJY49817.1"/>
    <property type="molecule type" value="Genomic_DNA"/>
</dbReference>
<proteinExistence type="predicted"/>